<sequence>MTTKQNRLEWLDDPYLHEEEFDIFTPNNDGTPQHFKILTWEKIPKTFKLRNKDGGYTGEERESHFLETNEGYLRIDSIRLQRELIKVAKYKGEIILQRWVDDKNKLNTFYKIQKVSDAKEVSTKRS</sequence>
<organism evidence="1">
    <name type="scientific">marine sediment metagenome</name>
    <dbReference type="NCBI Taxonomy" id="412755"/>
    <lineage>
        <taxon>unclassified sequences</taxon>
        <taxon>metagenomes</taxon>
        <taxon>ecological metagenomes</taxon>
    </lineage>
</organism>
<reference evidence="1" key="1">
    <citation type="journal article" date="2014" name="Front. Microbiol.">
        <title>High frequency of phylogenetically diverse reductive dehalogenase-homologous genes in deep subseafloor sedimentary metagenomes.</title>
        <authorList>
            <person name="Kawai M."/>
            <person name="Futagami T."/>
            <person name="Toyoda A."/>
            <person name="Takaki Y."/>
            <person name="Nishi S."/>
            <person name="Hori S."/>
            <person name="Arai W."/>
            <person name="Tsubouchi T."/>
            <person name="Morono Y."/>
            <person name="Uchiyama I."/>
            <person name="Ito T."/>
            <person name="Fujiyama A."/>
            <person name="Inagaki F."/>
            <person name="Takami H."/>
        </authorList>
    </citation>
    <scope>NUCLEOTIDE SEQUENCE</scope>
    <source>
        <strain evidence="1">Expedition CK06-06</strain>
    </source>
</reference>
<accession>X1BSW4</accession>
<protein>
    <submittedName>
        <fullName evidence="1">Uncharacterized protein</fullName>
    </submittedName>
</protein>
<gene>
    <name evidence="1" type="ORF">S01H4_37173</name>
</gene>
<comment type="caution">
    <text evidence="1">The sequence shown here is derived from an EMBL/GenBank/DDBJ whole genome shotgun (WGS) entry which is preliminary data.</text>
</comment>
<evidence type="ECO:0000313" key="1">
    <source>
        <dbReference type="EMBL" id="GAG98160.1"/>
    </source>
</evidence>
<proteinExistence type="predicted"/>
<name>X1BSW4_9ZZZZ</name>
<dbReference type="EMBL" id="BART01019945">
    <property type="protein sequence ID" value="GAG98160.1"/>
    <property type="molecule type" value="Genomic_DNA"/>
</dbReference>
<dbReference type="AlphaFoldDB" id="X1BSW4"/>